<proteinExistence type="predicted"/>
<dbReference type="EMBL" id="LN879430">
    <property type="protein sequence ID" value="CUH91651.1"/>
    <property type="molecule type" value="Genomic_DNA"/>
</dbReference>
<accession>A0A0K8J1Z8</accession>
<dbReference type="RefSeq" id="WP_058257105.1">
    <property type="nucleotide sequence ID" value="NZ_LN879430.1"/>
</dbReference>
<evidence type="ECO:0000313" key="3">
    <source>
        <dbReference type="Proteomes" id="UP000196053"/>
    </source>
</evidence>
<dbReference type="KEGG" id="hsd:SD1D_0089"/>
<keyword evidence="1" id="KW-0732">Signal</keyword>
<name>A0A0K8J1Z8_9FIRM</name>
<evidence type="ECO:0000256" key="1">
    <source>
        <dbReference type="SAM" id="SignalP"/>
    </source>
</evidence>
<keyword evidence="3" id="KW-1185">Reference proteome</keyword>
<organism evidence="2 3">
    <name type="scientific">Herbinix luporum</name>
    <dbReference type="NCBI Taxonomy" id="1679721"/>
    <lineage>
        <taxon>Bacteria</taxon>
        <taxon>Bacillati</taxon>
        <taxon>Bacillota</taxon>
        <taxon>Clostridia</taxon>
        <taxon>Lachnospirales</taxon>
        <taxon>Lachnospiraceae</taxon>
        <taxon>Herbinix</taxon>
    </lineage>
</organism>
<dbReference type="AlphaFoldDB" id="A0A0K8J1Z8"/>
<gene>
    <name evidence="2" type="ORF">SD1D_0089</name>
</gene>
<dbReference type="PROSITE" id="PS51257">
    <property type="entry name" value="PROKAR_LIPOPROTEIN"/>
    <property type="match status" value="1"/>
</dbReference>
<evidence type="ECO:0000313" key="2">
    <source>
        <dbReference type="EMBL" id="CUH91651.1"/>
    </source>
</evidence>
<protein>
    <recommendedName>
        <fullName evidence="4">Secreted protein</fullName>
    </recommendedName>
</protein>
<feature type="chain" id="PRO_5038696764" description="Secreted protein" evidence="1">
    <location>
        <begin position="21"/>
        <end position="252"/>
    </location>
</feature>
<dbReference type="Proteomes" id="UP000196053">
    <property type="component" value="Chromosome I"/>
</dbReference>
<feature type="signal peptide" evidence="1">
    <location>
        <begin position="1"/>
        <end position="20"/>
    </location>
</feature>
<reference evidence="3" key="1">
    <citation type="submission" date="2015-09" db="EMBL/GenBank/DDBJ databases">
        <authorList>
            <person name="Wibberg D."/>
        </authorList>
    </citation>
    <scope>NUCLEOTIDE SEQUENCE [LARGE SCALE GENOMIC DNA]</scope>
    <source>
        <strain evidence="3">SD1D</strain>
    </source>
</reference>
<sequence length="252" mass="28467">MKRNIFLLLTLLLVISVAVGCSQDDNQNGEPTAKTVEITSEANENEEEKTEVEKVEAVSEMFGIPEETAAYRLRDLTDTDDPHTQYILEEEVDDVFGIEGFRLTGNGEEGSHFLIYAEENEAFIFKSIENVLGDFKIVLQKAEPGTQYAQNIAYVLIREPFKSYRIEFEDGTPLRDIDIMANETALTKDKGIFQEVNGDELTIIPDGATIPYTFTLEDVPEDAFDKIQNGDIIELMRGKFSKKVYSVRKKAE</sequence>
<evidence type="ECO:0008006" key="4">
    <source>
        <dbReference type="Google" id="ProtNLM"/>
    </source>
</evidence>